<gene>
    <name evidence="2" type="ORF">OTU49_007524</name>
</gene>
<feature type="compositionally biased region" description="Basic and acidic residues" evidence="1">
    <location>
        <begin position="88"/>
        <end position="104"/>
    </location>
</feature>
<dbReference type="Proteomes" id="UP001445076">
    <property type="component" value="Unassembled WGS sequence"/>
</dbReference>
<organism evidence="2 3">
    <name type="scientific">Cherax quadricarinatus</name>
    <name type="common">Australian red claw crayfish</name>
    <dbReference type="NCBI Taxonomy" id="27406"/>
    <lineage>
        <taxon>Eukaryota</taxon>
        <taxon>Metazoa</taxon>
        <taxon>Ecdysozoa</taxon>
        <taxon>Arthropoda</taxon>
        <taxon>Crustacea</taxon>
        <taxon>Multicrustacea</taxon>
        <taxon>Malacostraca</taxon>
        <taxon>Eumalacostraca</taxon>
        <taxon>Eucarida</taxon>
        <taxon>Decapoda</taxon>
        <taxon>Pleocyemata</taxon>
        <taxon>Astacidea</taxon>
        <taxon>Parastacoidea</taxon>
        <taxon>Parastacidae</taxon>
        <taxon>Cherax</taxon>
    </lineage>
</organism>
<dbReference type="EMBL" id="JARKIK010000061">
    <property type="protein sequence ID" value="KAK8731284.1"/>
    <property type="molecule type" value="Genomic_DNA"/>
</dbReference>
<comment type="caution">
    <text evidence="2">The sequence shown here is derived from an EMBL/GenBank/DDBJ whole genome shotgun (WGS) entry which is preliminary data.</text>
</comment>
<proteinExistence type="predicted"/>
<feature type="compositionally biased region" description="Basic residues" evidence="1">
    <location>
        <begin position="1"/>
        <end position="21"/>
    </location>
</feature>
<feature type="compositionally biased region" description="Basic residues" evidence="1">
    <location>
        <begin position="158"/>
        <end position="168"/>
    </location>
</feature>
<feature type="compositionally biased region" description="Basic residues" evidence="1">
    <location>
        <begin position="46"/>
        <end position="58"/>
    </location>
</feature>
<protein>
    <submittedName>
        <fullName evidence="2">Uncharacterized protein</fullName>
    </submittedName>
</protein>
<evidence type="ECO:0000313" key="2">
    <source>
        <dbReference type="EMBL" id="KAK8731284.1"/>
    </source>
</evidence>
<feature type="compositionally biased region" description="Acidic residues" evidence="1">
    <location>
        <begin position="144"/>
        <end position="155"/>
    </location>
</feature>
<feature type="region of interest" description="Disordered" evidence="1">
    <location>
        <begin position="217"/>
        <end position="250"/>
    </location>
</feature>
<dbReference type="AlphaFoldDB" id="A0AAW0WV63"/>
<evidence type="ECO:0000256" key="1">
    <source>
        <dbReference type="SAM" id="MobiDB-lite"/>
    </source>
</evidence>
<feature type="compositionally biased region" description="Basic residues" evidence="1">
    <location>
        <begin position="238"/>
        <end position="250"/>
    </location>
</feature>
<feature type="compositionally biased region" description="Acidic residues" evidence="1">
    <location>
        <begin position="122"/>
        <end position="134"/>
    </location>
</feature>
<keyword evidence="3" id="KW-1185">Reference proteome</keyword>
<reference evidence="2 3" key="1">
    <citation type="journal article" date="2024" name="BMC Genomics">
        <title>Genome assembly of redclaw crayfish (Cherax quadricarinatus) provides insights into its immune adaptation and hypoxia tolerance.</title>
        <authorList>
            <person name="Liu Z."/>
            <person name="Zheng J."/>
            <person name="Li H."/>
            <person name="Fang K."/>
            <person name="Wang S."/>
            <person name="He J."/>
            <person name="Zhou D."/>
            <person name="Weng S."/>
            <person name="Chi M."/>
            <person name="Gu Z."/>
            <person name="He J."/>
            <person name="Li F."/>
            <person name="Wang M."/>
        </authorList>
    </citation>
    <scope>NUCLEOTIDE SEQUENCE [LARGE SCALE GENOMIC DNA]</scope>
    <source>
        <strain evidence="2">ZL_2023a</strain>
    </source>
</reference>
<feature type="compositionally biased region" description="Basic residues" evidence="1">
    <location>
        <begin position="105"/>
        <end position="114"/>
    </location>
</feature>
<accession>A0AAW0WV63</accession>
<feature type="compositionally biased region" description="Polar residues" evidence="1">
    <location>
        <begin position="78"/>
        <end position="87"/>
    </location>
</feature>
<evidence type="ECO:0000313" key="3">
    <source>
        <dbReference type="Proteomes" id="UP001445076"/>
    </source>
</evidence>
<feature type="compositionally biased region" description="Basic and acidic residues" evidence="1">
    <location>
        <begin position="169"/>
        <end position="188"/>
    </location>
</feature>
<sequence>LMPGRRKKSAIGRKRKQHRSKVAVCNENVNQEKEEKGASSSPVKPVSKRKQLTPKKVKQQQPTPKNVDVKLLSDIISIASQENTPETSAEKENVEETPVEETKKTRGKRKRKQPHILSSEYVLDDDDIDLDLDSSTEYKPPKEFEEDPDEFEEDEICKKKRSTKGKTTKIKEEPKKKRQKKTEPKKNQETLQDSETDGSVVKTVTKRKYVRKKALAMADTSSLRDIPDLSEGDDKVVIKPKRGRKKKNKT</sequence>
<feature type="region of interest" description="Disordered" evidence="1">
    <location>
        <begin position="1"/>
        <end position="199"/>
    </location>
</feature>
<name>A0AAW0WV63_CHEQU</name>
<feature type="non-terminal residue" evidence="2">
    <location>
        <position position="1"/>
    </location>
</feature>